<evidence type="ECO:0000313" key="2">
    <source>
        <dbReference type="EMBL" id="SNV49387.1"/>
    </source>
</evidence>
<feature type="transmembrane region" description="Helical" evidence="1">
    <location>
        <begin position="12"/>
        <end position="31"/>
    </location>
</feature>
<reference evidence="2 3" key="1">
    <citation type="submission" date="2017-06" db="EMBL/GenBank/DDBJ databases">
        <authorList>
            <consortium name="Pathogen Informatics"/>
        </authorList>
    </citation>
    <scope>NUCLEOTIDE SEQUENCE [LARGE SCALE GENOMIC DNA]</scope>
    <source>
        <strain evidence="2 3">NCTC12149</strain>
    </source>
</reference>
<gene>
    <name evidence="2" type="ORF">SAMEA4412673_01769</name>
</gene>
<keyword evidence="1" id="KW-1133">Transmembrane helix</keyword>
<accession>A0AAJ4XC03</accession>
<dbReference type="AlphaFoldDB" id="A0AAJ4XC03"/>
<dbReference type="EMBL" id="LT906468">
    <property type="protein sequence ID" value="SNV49387.1"/>
    <property type="molecule type" value="Genomic_DNA"/>
</dbReference>
<dbReference type="Proteomes" id="UP000215355">
    <property type="component" value="Chromosome 1"/>
</dbReference>
<evidence type="ECO:0000256" key="1">
    <source>
        <dbReference type="SAM" id="Phobius"/>
    </source>
</evidence>
<protein>
    <submittedName>
        <fullName evidence="2">Uncharacterized protein</fullName>
    </submittedName>
</protein>
<sequence length="98" mass="11501">MDPKTWNIIKTVAAYFSLLLNVFYISTWIYFTENSNGFEDAQQRFGNLWKIDHTLLIASAIILSIFSIIYFARTPGFLSKLFLFVQIIFAGWFIWSML</sequence>
<dbReference type="RefSeq" id="WP_093095829.1">
    <property type="nucleotide sequence ID" value="NZ_CP158798.1"/>
</dbReference>
<name>A0AAJ4XC03_9SPHI</name>
<proteinExistence type="predicted"/>
<keyword evidence="1" id="KW-0472">Membrane</keyword>
<feature type="transmembrane region" description="Helical" evidence="1">
    <location>
        <begin position="51"/>
        <end position="70"/>
    </location>
</feature>
<feature type="transmembrane region" description="Helical" evidence="1">
    <location>
        <begin position="77"/>
        <end position="95"/>
    </location>
</feature>
<organism evidence="2 3">
    <name type="scientific">Sphingobacterium mizutaii</name>
    <dbReference type="NCBI Taxonomy" id="1010"/>
    <lineage>
        <taxon>Bacteria</taxon>
        <taxon>Pseudomonadati</taxon>
        <taxon>Bacteroidota</taxon>
        <taxon>Sphingobacteriia</taxon>
        <taxon>Sphingobacteriales</taxon>
        <taxon>Sphingobacteriaceae</taxon>
        <taxon>Sphingobacterium</taxon>
    </lineage>
</organism>
<dbReference type="KEGG" id="smiz:4412673_01769"/>
<keyword evidence="1" id="KW-0812">Transmembrane</keyword>
<evidence type="ECO:0000313" key="3">
    <source>
        <dbReference type="Proteomes" id="UP000215355"/>
    </source>
</evidence>